<dbReference type="SUPFAM" id="SSF51445">
    <property type="entry name" value="(Trans)glycosidases"/>
    <property type="match status" value="1"/>
</dbReference>
<dbReference type="Pfam" id="PF18559">
    <property type="entry name" value="Exop_C"/>
    <property type="match status" value="1"/>
</dbReference>
<dbReference type="Gene3D" id="3.20.20.300">
    <property type="entry name" value="Glycoside hydrolase, family 3, N-terminal domain"/>
    <property type="match status" value="1"/>
</dbReference>
<dbReference type="InterPro" id="IPR001764">
    <property type="entry name" value="Glyco_hydro_3_N"/>
</dbReference>
<dbReference type="InterPro" id="IPR036962">
    <property type="entry name" value="Glyco_hydro_3_N_sf"/>
</dbReference>
<keyword evidence="7" id="KW-1185">Reference proteome</keyword>
<dbReference type="EMBL" id="JAEKJR010000001">
    <property type="protein sequence ID" value="MBN8429420.1"/>
    <property type="molecule type" value="Genomic_DNA"/>
</dbReference>
<dbReference type="RefSeq" id="WP_206998057.1">
    <property type="nucleotide sequence ID" value="NZ_JAEKJR010000001.1"/>
</dbReference>
<feature type="signal peptide" evidence="2">
    <location>
        <begin position="1"/>
        <end position="20"/>
    </location>
</feature>
<evidence type="ECO:0000313" key="7">
    <source>
        <dbReference type="Proteomes" id="UP000664293"/>
    </source>
</evidence>
<feature type="domain" description="Glycoside hydrolase family 3 C-terminal" evidence="4">
    <location>
        <begin position="454"/>
        <end position="669"/>
    </location>
</feature>
<organism evidence="6 7">
    <name type="scientific">Microbulbifer salipaludis</name>
    <dbReference type="NCBI Taxonomy" id="187980"/>
    <lineage>
        <taxon>Bacteria</taxon>
        <taxon>Pseudomonadati</taxon>
        <taxon>Pseudomonadota</taxon>
        <taxon>Gammaproteobacteria</taxon>
        <taxon>Cellvibrionales</taxon>
        <taxon>Microbulbiferaceae</taxon>
        <taxon>Microbulbifer</taxon>
    </lineage>
</organism>
<feature type="domain" description="Glycoside hydrolase family 3 N-terminal" evidence="3">
    <location>
        <begin position="92"/>
        <end position="414"/>
    </location>
</feature>
<keyword evidence="2" id="KW-0732">Signal</keyword>
<dbReference type="Pfam" id="PF01915">
    <property type="entry name" value="Glyco_hydro_3_C"/>
    <property type="match status" value="1"/>
</dbReference>
<sequence length="870" mass="94332">MKNNVLQKLLAICLASLLVASCSPRGSQVTEEQGHNRYRHYQLSWPSAAVPDAQTVGTARAEPVRWPVTNSEVEPDQALEQRAQRLLGAMSLEQKVGQIIQTEIKYTTPGDVRDYHLGSVLNGGGSFPGNDKYATPQDWVALADAYYHASMDTSKGGLAVPIIWGTDAVHGHNNVIGATLFPHNIGLGATRNPELMRHIGKVTAREVAATGIDWIFAPTVATVRDDHWGRTYEGYAEDPALVRDYAGEIVRGIQGSGEERFSGDHLVATAKHFIGDGGTDGGVDRGDTRVTERELLDIHGQGYVSALDAGVQTVMASFNSWNGEKLHGSRYMLTEVLKEQMGFDGFVVGDWLGHAFVPGCSNVSCPTSINAGLDMFMASNHDWKLLYSNTLEQARRGEIPIERLNDAVLRILRVKLRAGLFDAPPSARALAGRTDIIGSEAHREVARQAVRESLVLLKNHEQLLPLAPGQTVLVAGDGAHNIGKQSGGWTLSWQGTGNTNADFPGASSIFDGIKAVVEAGGGQTILSADGALPADISADVAIVVYGENPYAEMQGDLKTLEYQAGSHKDLKLLKRLRARGIPVVSVFLTGRPLWVNPELNTSDAFVVAWLPGSEGAAVADVLFRTPSGDIRHDFTGTLPYSWPMDLAQKPLNYGDPDYAPLFAYGFGLTADDTDTLASNLPDIRAERDKVDAETMDLFSARPMAPWHLFINDDDGAETEITGNRHAHRRVRIAATDRETQEDARTLEWLGGGEGSVYLRAWSRIDLSEFLLANAALVADVRLERAADAVVLARMQCGDDCEAEVDVSALFSELPLGEWRQVSVDLRCFADDVDFSKVNTPFHLSTTGEMQLTFSRIAIASATASHLACTD</sequence>
<evidence type="ECO:0000259" key="3">
    <source>
        <dbReference type="Pfam" id="PF00933"/>
    </source>
</evidence>
<evidence type="ECO:0000256" key="2">
    <source>
        <dbReference type="SAM" id="SignalP"/>
    </source>
</evidence>
<proteinExistence type="predicted"/>
<dbReference type="Pfam" id="PF00933">
    <property type="entry name" value="Glyco_hydro_3"/>
    <property type="match status" value="1"/>
</dbReference>
<evidence type="ECO:0000313" key="6">
    <source>
        <dbReference type="EMBL" id="MBN8429420.1"/>
    </source>
</evidence>
<reference evidence="6 7" key="1">
    <citation type="submission" date="2020-12" db="EMBL/GenBank/DDBJ databases">
        <title>Oil enriched cultivation method for isolating marine PHA-producing bacteria.</title>
        <authorList>
            <person name="Zheng W."/>
            <person name="Yu S."/>
            <person name="Huang Y."/>
        </authorList>
    </citation>
    <scope>NUCLEOTIDE SEQUENCE [LARGE SCALE GENOMIC DNA]</scope>
    <source>
        <strain evidence="6 7">SN0-2</strain>
    </source>
</reference>
<evidence type="ECO:0000256" key="1">
    <source>
        <dbReference type="ARBA" id="ARBA00022801"/>
    </source>
</evidence>
<dbReference type="Gene3D" id="3.40.50.1700">
    <property type="entry name" value="Glycoside hydrolase family 3 C-terminal domain"/>
    <property type="match status" value="1"/>
</dbReference>
<name>A0ABS3E2A8_9GAMM</name>
<dbReference type="SUPFAM" id="SSF52279">
    <property type="entry name" value="Beta-D-glucan exohydrolase, C-terminal domain"/>
    <property type="match status" value="1"/>
</dbReference>
<dbReference type="InterPro" id="IPR051915">
    <property type="entry name" value="Cellulose_Degrad_GH3"/>
</dbReference>
<dbReference type="PANTHER" id="PTHR30620:SF77">
    <property type="entry name" value="LYSOSOMAL BETA GLUCOSIDASE-LIKE"/>
    <property type="match status" value="1"/>
</dbReference>
<dbReference type="InterPro" id="IPR036881">
    <property type="entry name" value="Glyco_hydro_3_C_sf"/>
</dbReference>
<evidence type="ECO:0000259" key="4">
    <source>
        <dbReference type="Pfam" id="PF01915"/>
    </source>
</evidence>
<protein>
    <submittedName>
        <fullName evidence="6">Exo 1,3/1,4-beta-D-glucan glucohydrolase</fullName>
    </submittedName>
</protein>
<dbReference type="InterPro" id="IPR002772">
    <property type="entry name" value="Glyco_hydro_3_C"/>
</dbReference>
<gene>
    <name evidence="6" type="ORF">JF535_01025</name>
</gene>
<dbReference type="PRINTS" id="PR00133">
    <property type="entry name" value="GLHYDRLASE3"/>
</dbReference>
<dbReference type="PROSITE" id="PS51257">
    <property type="entry name" value="PROKAR_LIPOPROTEIN"/>
    <property type="match status" value="1"/>
</dbReference>
<feature type="chain" id="PRO_5046391731" evidence="2">
    <location>
        <begin position="21"/>
        <end position="870"/>
    </location>
</feature>
<feature type="domain" description="ExoP galactose-binding-like" evidence="5">
    <location>
        <begin position="704"/>
        <end position="858"/>
    </location>
</feature>
<dbReference type="PANTHER" id="PTHR30620">
    <property type="entry name" value="PERIPLASMIC BETA-GLUCOSIDASE-RELATED"/>
    <property type="match status" value="1"/>
</dbReference>
<dbReference type="Proteomes" id="UP000664293">
    <property type="component" value="Unassembled WGS sequence"/>
</dbReference>
<keyword evidence="1" id="KW-0378">Hydrolase</keyword>
<accession>A0ABS3E2A8</accession>
<dbReference type="Gene3D" id="2.60.120.430">
    <property type="entry name" value="Galactose-binding lectin"/>
    <property type="match status" value="1"/>
</dbReference>
<evidence type="ECO:0000259" key="5">
    <source>
        <dbReference type="Pfam" id="PF18559"/>
    </source>
</evidence>
<comment type="caution">
    <text evidence="6">The sequence shown here is derived from an EMBL/GenBank/DDBJ whole genome shotgun (WGS) entry which is preliminary data.</text>
</comment>
<dbReference type="InterPro" id="IPR017853">
    <property type="entry name" value="GH"/>
</dbReference>
<dbReference type="InterPro" id="IPR041443">
    <property type="entry name" value="Exop_C"/>
</dbReference>